<dbReference type="InterPro" id="IPR011993">
    <property type="entry name" value="PH-like_dom_sf"/>
</dbReference>
<keyword evidence="6 9" id="KW-0804">Transcription</keyword>
<keyword evidence="5 9" id="KW-0805">Transcription regulation</keyword>
<keyword evidence="8 9" id="KW-0539">Nucleus</keyword>
<dbReference type="EMBL" id="HBIB01029125">
    <property type="protein sequence ID" value="CAE0256725.1"/>
    <property type="molecule type" value="Transcribed_RNA"/>
</dbReference>
<comment type="function">
    <text evidence="9">Component of the FACT complex, a general chromatin factor that acts to reorganize nucleosomes. The FACT complex is involved in multiple processes that require DNA as a template such as mRNA elongation, DNA replication and DNA repair. During transcription elongation the FACT complex acts as a histone chaperone that both destabilizes and restores nucleosomal structure. It facilitates the passage of RNA polymerase II and transcription by promoting the dissociation of one histone H2A-H2B dimer from the nucleosome, then subsequently promotes the reestablishment of the nucleosome following the passage of RNA polymerase II.</text>
</comment>
<dbReference type="Pfam" id="PF03531">
    <property type="entry name" value="SSrecog"/>
    <property type="match status" value="1"/>
</dbReference>
<protein>
    <recommendedName>
        <fullName evidence="9">FACT complex subunit SSRP1</fullName>
    </recommendedName>
</protein>
<evidence type="ECO:0000256" key="2">
    <source>
        <dbReference type="ARBA" id="ARBA00022454"/>
    </source>
</evidence>
<evidence type="ECO:0000256" key="1">
    <source>
        <dbReference type="ARBA" id="ARBA00010060"/>
    </source>
</evidence>
<dbReference type="InterPro" id="IPR024954">
    <property type="entry name" value="SSRP1_DD"/>
</dbReference>
<dbReference type="InterPro" id="IPR048993">
    <property type="entry name" value="SSRP1-like_PH1"/>
</dbReference>
<feature type="domain" description="Histone chaperone RTT106/FACT complex subunit SPT16-like middle" evidence="11">
    <location>
        <begin position="361"/>
        <end position="453"/>
    </location>
</feature>
<evidence type="ECO:0000256" key="6">
    <source>
        <dbReference type="ARBA" id="ARBA00023163"/>
    </source>
</evidence>
<dbReference type="Gene3D" id="2.30.29.220">
    <property type="entry name" value="Structure-specific recognition protein (SSRP1)"/>
    <property type="match status" value="1"/>
</dbReference>
<feature type="region of interest" description="Disordered" evidence="10">
    <location>
        <begin position="463"/>
        <end position="535"/>
    </location>
</feature>
<comment type="similarity">
    <text evidence="1 9">Belongs to the SSRP1 family.</text>
</comment>
<dbReference type="InterPro" id="IPR035417">
    <property type="entry name" value="SSRP1/POB3_N"/>
</dbReference>
<dbReference type="InterPro" id="IPR038167">
    <property type="entry name" value="SSRP1_sf"/>
</dbReference>
<evidence type="ECO:0000256" key="9">
    <source>
        <dbReference type="RuleBase" id="RU364013"/>
    </source>
</evidence>
<dbReference type="Gene3D" id="2.30.29.150">
    <property type="match status" value="1"/>
</dbReference>
<evidence type="ECO:0000256" key="4">
    <source>
        <dbReference type="ARBA" id="ARBA00022763"/>
    </source>
</evidence>
<dbReference type="Gene3D" id="2.30.29.30">
    <property type="entry name" value="Pleckstrin-homology domain (PH domain)/Phosphotyrosine-binding domain (PTB)"/>
    <property type="match status" value="2"/>
</dbReference>
<dbReference type="PANTHER" id="PTHR45849:SF1">
    <property type="entry name" value="FACT COMPLEX SUBUNIT SSRP1"/>
    <property type="match status" value="1"/>
</dbReference>
<dbReference type="AlphaFoldDB" id="A0A7S3DGV3"/>
<evidence type="ECO:0000256" key="5">
    <source>
        <dbReference type="ARBA" id="ARBA00023015"/>
    </source>
</evidence>
<name>A0A7S3DGV3_9EUKA</name>
<evidence type="ECO:0000256" key="7">
    <source>
        <dbReference type="ARBA" id="ARBA00023204"/>
    </source>
</evidence>
<dbReference type="InterPro" id="IPR000969">
    <property type="entry name" value="SSRP1/POB3"/>
</dbReference>
<dbReference type="Pfam" id="PF17292">
    <property type="entry name" value="POB3_N"/>
    <property type="match status" value="1"/>
</dbReference>
<organism evidence="12">
    <name type="scientific">Palpitomonas bilix</name>
    <dbReference type="NCBI Taxonomy" id="652834"/>
    <lineage>
        <taxon>Eukaryota</taxon>
        <taxon>Eukaryota incertae sedis</taxon>
    </lineage>
</organism>
<reference evidence="12" key="1">
    <citation type="submission" date="2021-01" db="EMBL/GenBank/DDBJ databases">
        <authorList>
            <person name="Corre E."/>
            <person name="Pelletier E."/>
            <person name="Niang G."/>
            <person name="Scheremetjew M."/>
            <person name="Finn R."/>
            <person name="Kale V."/>
            <person name="Holt S."/>
            <person name="Cochrane G."/>
            <person name="Meng A."/>
            <person name="Brown T."/>
            <person name="Cohen L."/>
        </authorList>
    </citation>
    <scope>NUCLEOTIDE SEQUENCE</scope>
    <source>
        <strain evidence="12">NIES-2562</strain>
    </source>
</reference>
<dbReference type="PANTHER" id="PTHR45849">
    <property type="entry name" value="FACT COMPLEX SUBUNIT SSRP1"/>
    <property type="match status" value="1"/>
</dbReference>
<dbReference type="FunFam" id="2.30.29.150:FF:000001">
    <property type="entry name" value="Fact complex subunit ssrp1"/>
    <property type="match status" value="1"/>
</dbReference>
<dbReference type="SUPFAM" id="SSF50729">
    <property type="entry name" value="PH domain-like"/>
    <property type="match status" value="1"/>
</dbReference>
<dbReference type="GO" id="GO:0006281">
    <property type="term" value="P:DNA repair"/>
    <property type="evidence" value="ECO:0007669"/>
    <property type="project" value="UniProtKB-KW"/>
</dbReference>
<evidence type="ECO:0000256" key="8">
    <source>
        <dbReference type="ARBA" id="ARBA00023242"/>
    </source>
</evidence>
<dbReference type="GO" id="GO:0003677">
    <property type="term" value="F:DNA binding"/>
    <property type="evidence" value="ECO:0007669"/>
    <property type="project" value="InterPro"/>
</dbReference>
<keyword evidence="3 9" id="KW-0235">DNA replication</keyword>
<dbReference type="Pfam" id="PF21103">
    <property type="entry name" value="PH1_SSRP1-like"/>
    <property type="match status" value="1"/>
</dbReference>
<dbReference type="InterPro" id="IPR050454">
    <property type="entry name" value="RTT106/SSRP1_HistChap/FACT"/>
</dbReference>
<dbReference type="Pfam" id="PF08512">
    <property type="entry name" value="Rttp106-like_middle"/>
    <property type="match status" value="1"/>
</dbReference>
<evidence type="ECO:0000256" key="10">
    <source>
        <dbReference type="SAM" id="MobiDB-lite"/>
    </source>
</evidence>
<keyword evidence="7 9" id="KW-0234">DNA repair</keyword>
<dbReference type="GO" id="GO:0035101">
    <property type="term" value="C:FACT complex"/>
    <property type="evidence" value="ECO:0007669"/>
    <property type="project" value="TreeGrafter"/>
</dbReference>
<keyword evidence="2 9" id="KW-0158">Chromosome</keyword>
<evidence type="ECO:0000256" key="3">
    <source>
        <dbReference type="ARBA" id="ARBA00022705"/>
    </source>
</evidence>
<dbReference type="InterPro" id="IPR013719">
    <property type="entry name" value="RTT106/SPT16-like_middle_dom"/>
</dbReference>
<feature type="compositionally biased region" description="Acidic residues" evidence="10">
    <location>
        <begin position="486"/>
        <end position="525"/>
    </location>
</feature>
<evidence type="ECO:0000259" key="11">
    <source>
        <dbReference type="SMART" id="SM01287"/>
    </source>
</evidence>
<dbReference type="SMART" id="SM01287">
    <property type="entry name" value="Rtt106"/>
    <property type="match status" value="1"/>
</dbReference>
<sequence>MPDTSKSNCQSENMSIQVAHIRQGGQRAQVKGTFKVSSDGFTWRAKDGSGVQSVEADEIEKITWMELPNSTYRLLVELKDGTSSKFDGFSQANNVQITEVIKAELDHQVESKQMSAKGWNWGDIDWAGNAMTFSVDGKPAFDLWMNDVSAVNALQTKGEVAIEVGGVEGGEEMNSGDSLFQVRLFCNKPDQKEAGIAALKLVETIKEKADVGKTGKLYTEIADVMVQVPRSRCTVEFYDKMVRFVGKSEEYKVPYERVRRMFRFPKPQDEEFRSLFIIAVDPPLRKGQTVYPHIVIQVDDTETMKLNFDMTKEEIKERFGEKNQLDTEIESTEAKLLSVLMKEFTGKKTIGVGSFESFIGSSYIKCTMKASEGHLFLLEKSLFFIKPTLHVKYGDISEIEFKRVGMDKGMASQTFDIIIHTATDKYEFKSIPRDEYKSVHDFLKEKKRVDKLNLKFQGAKDPDKVAAELAGGSSRSAEPDPYLNELDGEDEDEEEDEDYEGGEGDGDGDDSDADSDDDYEGEGDEDRQAKKQRKE</sequence>
<gene>
    <name evidence="12" type="ORF">PBIL07802_LOCUS18981</name>
</gene>
<dbReference type="GO" id="GO:0042393">
    <property type="term" value="F:histone binding"/>
    <property type="evidence" value="ECO:0007669"/>
    <property type="project" value="TreeGrafter"/>
</dbReference>
<proteinExistence type="inferred from homology"/>
<dbReference type="PRINTS" id="PR00887">
    <property type="entry name" value="SSRCOGNITION"/>
</dbReference>
<keyword evidence="4 9" id="KW-0227">DNA damage</keyword>
<dbReference type="GO" id="GO:0031491">
    <property type="term" value="F:nucleosome binding"/>
    <property type="evidence" value="ECO:0007669"/>
    <property type="project" value="TreeGrafter"/>
</dbReference>
<comment type="subcellular location">
    <subcellularLocation>
        <location evidence="9">Nucleus</location>
    </subcellularLocation>
    <subcellularLocation>
        <location evidence="9">Chromosome</location>
    </subcellularLocation>
</comment>
<evidence type="ECO:0000313" key="12">
    <source>
        <dbReference type="EMBL" id="CAE0256725.1"/>
    </source>
</evidence>
<accession>A0A7S3DGV3</accession>
<dbReference type="GO" id="GO:0006260">
    <property type="term" value="P:DNA replication"/>
    <property type="evidence" value="ECO:0007669"/>
    <property type="project" value="UniProtKB-KW"/>
</dbReference>